<keyword evidence="3" id="KW-0813">Transport</keyword>
<dbReference type="InterPro" id="IPR003439">
    <property type="entry name" value="ABC_transporter-like_ATP-bd"/>
</dbReference>
<evidence type="ECO:0000313" key="13">
    <source>
        <dbReference type="Proteomes" id="UP000319824"/>
    </source>
</evidence>
<dbReference type="Gene3D" id="3.40.50.300">
    <property type="entry name" value="P-loop containing nucleotide triphosphate hydrolases"/>
    <property type="match status" value="2"/>
</dbReference>
<sequence length="520" mass="56795">MAARFFRHTPFSYLEPAVTDTPAIELVGIDKKFGAVHANKDINLTVAKGTIHGIIGENGAGKSTLMSIIYGFYHADAGEIRVNGTPVTIRDSQAAIATGIGMVHQHFMLVDNFTVLENVMLGAEGGALLAKGVASARAELKRLEKEYGLEVNPDALIEQLPVGLQQRVEILKAMYRGAEILILDEPTGVLTPAEADHLFRILKVLRDQGKTVILITHKLREIMAITDTVSVMRRGEMVATRKTAETTVEELAELMVGRRVLLRVQKGEATPGDVLLSVRNLTVKDNRDVTMVDNVSFDVRAGEIVGIAGVAGNGQSELLEAIAGIRKPHSGEIFLDGQPIDKADAARLRELGLAHIPEDRHHMGLVLKFEEYENSVLGYHRKPAYSRGPLLDLDAIRKDAMEKIEKYDIRPPNPRLKTANFSGGNQQKIVVSREIERDPAVLIIGQPTRGVDIGAIEFIHRRIIEMRDAGKAILLVSVELDEIRALSDRILVMFAGHVVGEKTPDAGEQTLGLMMAGIAA</sequence>
<dbReference type="Proteomes" id="UP000319824">
    <property type="component" value="Unassembled WGS sequence"/>
</dbReference>
<evidence type="ECO:0000256" key="5">
    <source>
        <dbReference type="ARBA" id="ARBA00022597"/>
    </source>
</evidence>
<keyword evidence="8 12" id="KW-0067">ATP-binding</keyword>
<dbReference type="PANTHER" id="PTHR43790:SF4">
    <property type="entry name" value="GUANOSINE IMPORT ATP-BINDING PROTEIN NUPO"/>
    <property type="match status" value="1"/>
</dbReference>
<evidence type="ECO:0000256" key="3">
    <source>
        <dbReference type="ARBA" id="ARBA00022448"/>
    </source>
</evidence>
<dbReference type="SUPFAM" id="SSF52540">
    <property type="entry name" value="P-loop containing nucleoside triphosphate hydrolases"/>
    <property type="match status" value="2"/>
</dbReference>
<keyword evidence="9" id="KW-1278">Translocase</keyword>
<proteinExistence type="inferred from homology"/>
<evidence type="ECO:0000256" key="6">
    <source>
        <dbReference type="ARBA" id="ARBA00022737"/>
    </source>
</evidence>
<dbReference type="PANTHER" id="PTHR43790">
    <property type="entry name" value="CARBOHYDRATE TRANSPORT ATP-BINDING PROTEIN MG119-RELATED"/>
    <property type="match status" value="1"/>
</dbReference>
<name>A0A559STI0_9HYPH</name>
<feature type="domain" description="ABC transporter" evidence="11">
    <location>
        <begin position="24"/>
        <end position="259"/>
    </location>
</feature>
<dbReference type="InterPro" id="IPR027417">
    <property type="entry name" value="P-loop_NTPase"/>
</dbReference>
<accession>A0A559STI0</accession>
<evidence type="ECO:0000256" key="9">
    <source>
        <dbReference type="ARBA" id="ARBA00022967"/>
    </source>
</evidence>
<gene>
    <name evidence="12" type="ORF">BCL32_5974</name>
</gene>
<dbReference type="AlphaFoldDB" id="A0A559STI0"/>
<comment type="caution">
    <text evidence="12">The sequence shown here is derived from an EMBL/GenBank/DDBJ whole genome shotgun (WGS) entry which is preliminary data.</text>
</comment>
<dbReference type="InterPro" id="IPR003593">
    <property type="entry name" value="AAA+_ATPase"/>
</dbReference>
<evidence type="ECO:0000256" key="4">
    <source>
        <dbReference type="ARBA" id="ARBA00022475"/>
    </source>
</evidence>
<keyword evidence="7" id="KW-0547">Nucleotide-binding</keyword>
<evidence type="ECO:0000256" key="7">
    <source>
        <dbReference type="ARBA" id="ARBA00022741"/>
    </source>
</evidence>
<feature type="domain" description="ABC transporter" evidence="11">
    <location>
        <begin position="276"/>
        <end position="520"/>
    </location>
</feature>
<evidence type="ECO:0000313" key="12">
    <source>
        <dbReference type="EMBL" id="TVZ65658.1"/>
    </source>
</evidence>
<keyword evidence="5" id="KW-0762">Sugar transport</keyword>
<dbReference type="SMART" id="SM00382">
    <property type="entry name" value="AAA"/>
    <property type="match status" value="2"/>
</dbReference>
<dbReference type="GO" id="GO:0005524">
    <property type="term" value="F:ATP binding"/>
    <property type="evidence" value="ECO:0007669"/>
    <property type="project" value="UniProtKB-KW"/>
</dbReference>
<keyword evidence="6" id="KW-0677">Repeat</keyword>
<dbReference type="GO" id="GO:0005886">
    <property type="term" value="C:plasma membrane"/>
    <property type="evidence" value="ECO:0007669"/>
    <property type="project" value="UniProtKB-SubCell"/>
</dbReference>
<dbReference type="EMBL" id="VISO01000003">
    <property type="protein sequence ID" value="TVZ65658.1"/>
    <property type="molecule type" value="Genomic_DNA"/>
</dbReference>
<dbReference type="InterPro" id="IPR050107">
    <property type="entry name" value="ABC_carbohydrate_import_ATPase"/>
</dbReference>
<evidence type="ECO:0000256" key="2">
    <source>
        <dbReference type="ARBA" id="ARBA00005417"/>
    </source>
</evidence>
<dbReference type="FunFam" id="3.40.50.300:FF:000127">
    <property type="entry name" value="Ribose import ATP-binding protein RbsA"/>
    <property type="match status" value="1"/>
</dbReference>
<evidence type="ECO:0000256" key="10">
    <source>
        <dbReference type="ARBA" id="ARBA00023136"/>
    </source>
</evidence>
<evidence type="ECO:0000256" key="1">
    <source>
        <dbReference type="ARBA" id="ARBA00004202"/>
    </source>
</evidence>
<reference evidence="12 13" key="1">
    <citation type="submission" date="2019-06" db="EMBL/GenBank/DDBJ databases">
        <title>Pac Bio to generate improved reference genome sequences for organisms with transposon mutant libraries (support for FEBA project).</title>
        <authorList>
            <person name="Blow M."/>
        </authorList>
    </citation>
    <scope>NUCLEOTIDE SEQUENCE [LARGE SCALE GENOMIC DNA]</scope>
    <source>
        <strain evidence="12 13">USDA 1844</strain>
    </source>
</reference>
<dbReference type="InterPro" id="IPR017871">
    <property type="entry name" value="ABC_transporter-like_CS"/>
</dbReference>
<evidence type="ECO:0000256" key="8">
    <source>
        <dbReference type="ARBA" id="ARBA00022840"/>
    </source>
</evidence>
<evidence type="ECO:0000259" key="11">
    <source>
        <dbReference type="PROSITE" id="PS50893"/>
    </source>
</evidence>
<dbReference type="GO" id="GO:0016887">
    <property type="term" value="F:ATP hydrolysis activity"/>
    <property type="evidence" value="ECO:0007669"/>
    <property type="project" value="InterPro"/>
</dbReference>
<dbReference type="PROSITE" id="PS00211">
    <property type="entry name" value="ABC_TRANSPORTER_1"/>
    <property type="match status" value="1"/>
</dbReference>
<dbReference type="Pfam" id="PF00005">
    <property type="entry name" value="ABC_tran"/>
    <property type="match status" value="2"/>
</dbReference>
<keyword evidence="10" id="KW-0472">Membrane</keyword>
<comment type="subcellular location">
    <subcellularLocation>
        <location evidence="1">Cell membrane</location>
        <topology evidence="1">Peripheral membrane protein</topology>
    </subcellularLocation>
</comment>
<dbReference type="CDD" id="cd03215">
    <property type="entry name" value="ABC_Carb_Monos_II"/>
    <property type="match status" value="1"/>
</dbReference>
<organism evidence="12 13">
    <name type="scientific">Rhizobium mongolense USDA 1844</name>
    <dbReference type="NCBI Taxonomy" id="1079460"/>
    <lineage>
        <taxon>Bacteria</taxon>
        <taxon>Pseudomonadati</taxon>
        <taxon>Pseudomonadota</taxon>
        <taxon>Alphaproteobacteria</taxon>
        <taxon>Hyphomicrobiales</taxon>
        <taxon>Rhizobiaceae</taxon>
        <taxon>Rhizobium/Agrobacterium group</taxon>
        <taxon>Rhizobium</taxon>
    </lineage>
</organism>
<dbReference type="PROSITE" id="PS50893">
    <property type="entry name" value="ABC_TRANSPORTER_2"/>
    <property type="match status" value="2"/>
</dbReference>
<comment type="similarity">
    <text evidence="2">Belongs to the ABC transporter superfamily.</text>
</comment>
<keyword evidence="4" id="KW-1003">Cell membrane</keyword>
<dbReference type="CDD" id="cd03216">
    <property type="entry name" value="ABC_Carb_Monos_I"/>
    <property type="match status" value="1"/>
</dbReference>
<protein>
    <submittedName>
        <fullName evidence="12">Nucleoside ABC transporter ATP-binding protein</fullName>
    </submittedName>
</protein>